<dbReference type="PANTHER" id="PTHR17985:SF8">
    <property type="entry name" value="TRANSPORT AND GOLGI ORGANIZATION PROTEIN 2 HOMOLOG"/>
    <property type="match status" value="1"/>
</dbReference>
<dbReference type="Proteomes" id="UP001060414">
    <property type="component" value="Chromosome"/>
</dbReference>
<evidence type="ECO:0000313" key="1">
    <source>
        <dbReference type="EMBL" id="UWZ80297.1"/>
    </source>
</evidence>
<proteinExistence type="predicted"/>
<organism evidence="1 2">
    <name type="scientific">Geoalkalibacter halelectricus</name>
    <dbReference type="NCBI Taxonomy" id="2847045"/>
    <lineage>
        <taxon>Bacteria</taxon>
        <taxon>Pseudomonadati</taxon>
        <taxon>Thermodesulfobacteriota</taxon>
        <taxon>Desulfuromonadia</taxon>
        <taxon>Desulfuromonadales</taxon>
        <taxon>Geoalkalibacteraceae</taxon>
        <taxon>Geoalkalibacter</taxon>
    </lineage>
</organism>
<gene>
    <name evidence="1" type="ORF">L9S41_02580</name>
</gene>
<keyword evidence="2" id="KW-1185">Reference proteome</keyword>
<sequence length="255" mass="27865">MCLIVLGVAARADLPLILAANRDEFYRRPTAAADFWDICPAVLAGRDLQAGGTWMGVTRAGRWAAVTNVRNPQDIQPGRHSRGRLVRAYLCGAADPGAFLHALAPHAARFPGFNLLLGAGREVWYFSNRGAGPPRRLAPGVYGLSNALLDTPWPKVRDARADLSALLQKREPPSSAALFALLADRRRPPDAELPDTGVGLAWERVLGSRFIESADYGTRCATLLRLDAHGGLDFRERTFEEGTLAFERGFNWHLA</sequence>
<evidence type="ECO:0000313" key="2">
    <source>
        <dbReference type="Proteomes" id="UP001060414"/>
    </source>
</evidence>
<dbReference type="RefSeq" id="WP_260748654.1">
    <property type="nucleotide sequence ID" value="NZ_CP092109.1"/>
</dbReference>
<accession>A0ABY5ZMA2</accession>
<dbReference type="PANTHER" id="PTHR17985">
    <property type="entry name" value="SER/THR-RICH PROTEIN T10 IN DGCR REGION"/>
    <property type="match status" value="1"/>
</dbReference>
<dbReference type="InterPro" id="IPR008551">
    <property type="entry name" value="TANGO2"/>
</dbReference>
<dbReference type="Pfam" id="PF05742">
    <property type="entry name" value="TANGO2"/>
    <property type="match status" value="1"/>
</dbReference>
<dbReference type="EMBL" id="CP092109">
    <property type="protein sequence ID" value="UWZ80297.1"/>
    <property type="molecule type" value="Genomic_DNA"/>
</dbReference>
<reference evidence="1" key="1">
    <citation type="journal article" date="2022" name="Environ. Microbiol.">
        <title>Geoalkalibacter halelectricus SAP #1 sp. nov. possessing extracellular electron transfer and mineral#reducing capabilities from a haloalkaline environment.</title>
        <authorList>
            <person name="Yadav S."/>
            <person name="Singh R."/>
            <person name="Sundharam S.S."/>
            <person name="Chaudhary S."/>
            <person name="Krishnamurthi S."/>
            <person name="Patil S.A."/>
        </authorList>
    </citation>
    <scope>NUCLEOTIDE SEQUENCE</scope>
    <source>
        <strain evidence="1">SAP-1</strain>
    </source>
</reference>
<protein>
    <submittedName>
        <fullName evidence="1">NRDE family protein</fullName>
    </submittedName>
</protein>
<name>A0ABY5ZMA2_9BACT</name>